<name>E6QWY3_9ZZZZ</name>
<dbReference type="AlphaFoldDB" id="E6QWY3"/>
<sequence length="147" mass="16394">MLDRQNGTVLAFDFGLKRIGVAVGDGELGLAHPLETIQAEGNAARFARIAALIAEWQPVLVVVGMPMKDDGSEHELAPTCLRFARRLKGRFSLRVFWVDERYSSTAASMALNESGVRGRSQKQVLDQMAAQQILQLYFDEPEYVHEM</sequence>
<accession>E6QWY3</accession>
<keyword evidence="4" id="KW-0378">Hydrolase</keyword>
<dbReference type="GO" id="GO:0005829">
    <property type="term" value="C:cytosol"/>
    <property type="evidence" value="ECO:0007669"/>
    <property type="project" value="TreeGrafter"/>
</dbReference>
<dbReference type="Gene3D" id="3.30.420.140">
    <property type="entry name" value="YqgF/RNase H-like domain"/>
    <property type="match status" value="1"/>
</dbReference>
<evidence type="ECO:0000313" key="6">
    <source>
        <dbReference type="EMBL" id="CBI11757.1"/>
    </source>
</evidence>
<organism evidence="6">
    <name type="scientific">mine drainage metagenome</name>
    <dbReference type="NCBI Taxonomy" id="410659"/>
    <lineage>
        <taxon>unclassified sequences</taxon>
        <taxon>metagenomes</taxon>
        <taxon>ecological metagenomes</taxon>
    </lineage>
</organism>
<evidence type="ECO:0000256" key="4">
    <source>
        <dbReference type="ARBA" id="ARBA00022801"/>
    </source>
</evidence>
<gene>
    <name evidence="6" type="ORF">CARN7_2604</name>
</gene>
<dbReference type="HAMAP" id="MF_00651">
    <property type="entry name" value="Nuclease_YqgF"/>
    <property type="match status" value="1"/>
</dbReference>
<reference evidence="6" key="1">
    <citation type="submission" date="2009-10" db="EMBL/GenBank/DDBJ databases">
        <title>Diversity of trophic interactions inside an arsenic-rich microbial ecosystem.</title>
        <authorList>
            <person name="Bertin P.N."/>
            <person name="Heinrich-Salmeron A."/>
            <person name="Pelletier E."/>
            <person name="Goulhen-Chollet F."/>
            <person name="Arsene-Ploetze F."/>
            <person name="Gallien S."/>
            <person name="Calteau A."/>
            <person name="Vallenet D."/>
            <person name="Casiot C."/>
            <person name="Chane-Woon-Ming B."/>
            <person name="Giloteaux L."/>
            <person name="Barakat M."/>
            <person name="Bonnefoy V."/>
            <person name="Bruneel O."/>
            <person name="Chandler M."/>
            <person name="Cleiss J."/>
            <person name="Duran R."/>
            <person name="Elbaz-Poulichet F."/>
            <person name="Fonknechten N."/>
            <person name="Lauga B."/>
            <person name="Mornico D."/>
            <person name="Ortet P."/>
            <person name="Schaeffer C."/>
            <person name="Siguier P."/>
            <person name="Alexander Thil Smith A."/>
            <person name="Van Dorsselaer A."/>
            <person name="Weissenbach J."/>
            <person name="Medigue C."/>
            <person name="Le Paslier D."/>
        </authorList>
    </citation>
    <scope>NUCLEOTIDE SEQUENCE</scope>
</reference>
<dbReference type="InterPro" id="IPR006641">
    <property type="entry name" value="YqgF/RNaseH-like_dom"/>
</dbReference>
<dbReference type="SUPFAM" id="SSF53098">
    <property type="entry name" value="Ribonuclease H-like"/>
    <property type="match status" value="1"/>
</dbReference>
<keyword evidence="1" id="KW-0963">Cytoplasm</keyword>
<dbReference type="GO" id="GO:0016787">
    <property type="term" value="F:hydrolase activity"/>
    <property type="evidence" value="ECO:0007669"/>
    <property type="project" value="UniProtKB-KW"/>
</dbReference>
<evidence type="ECO:0000256" key="2">
    <source>
        <dbReference type="ARBA" id="ARBA00022517"/>
    </source>
</evidence>
<comment type="caution">
    <text evidence="6">The sequence shown here is derived from an EMBL/GenBank/DDBJ whole genome shotgun (WGS) entry which is preliminary data.</text>
</comment>
<keyword evidence="2" id="KW-0690">Ribosome biogenesis</keyword>
<dbReference type="PANTHER" id="PTHR33317:SF4">
    <property type="entry name" value="POLYNUCLEOTIDYL TRANSFERASE, RIBONUCLEASE H-LIKE SUPERFAMILY PROTEIN"/>
    <property type="match status" value="1"/>
</dbReference>
<evidence type="ECO:0000256" key="1">
    <source>
        <dbReference type="ARBA" id="ARBA00022490"/>
    </source>
</evidence>
<evidence type="ECO:0000256" key="3">
    <source>
        <dbReference type="ARBA" id="ARBA00022722"/>
    </source>
</evidence>
<proteinExistence type="inferred from homology"/>
<dbReference type="GO" id="GO:0004518">
    <property type="term" value="F:nuclease activity"/>
    <property type="evidence" value="ECO:0007669"/>
    <property type="project" value="UniProtKB-KW"/>
</dbReference>
<dbReference type="EMBL" id="CABR01000166">
    <property type="protein sequence ID" value="CBI11757.1"/>
    <property type="molecule type" value="Genomic_DNA"/>
</dbReference>
<dbReference type="PANTHER" id="PTHR33317">
    <property type="entry name" value="POLYNUCLEOTIDYL TRANSFERASE, RIBONUCLEASE H-LIKE SUPERFAMILY PROTEIN"/>
    <property type="match status" value="1"/>
</dbReference>
<dbReference type="InterPro" id="IPR012337">
    <property type="entry name" value="RNaseH-like_sf"/>
</dbReference>
<feature type="domain" description="YqgF/RNase H-like" evidence="5">
    <location>
        <begin position="7"/>
        <end position="107"/>
    </location>
</feature>
<dbReference type="SMART" id="SM00732">
    <property type="entry name" value="YqgFc"/>
    <property type="match status" value="1"/>
</dbReference>
<dbReference type="GO" id="GO:0000967">
    <property type="term" value="P:rRNA 5'-end processing"/>
    <property type="evidence" value="ECO:0007669"/>
    <property type="project" value="TreeGrafter"/>
</dbReference>
<keyword evidence="3" id="KW-0540">Nuclease</keyword>
<dbReference type="Pfam" id="PF03652">
    <property type="entry name" value="RuvX"/>
    <property type="match status" value="1"/>
</dbReference>
<dbReference type="InterPro" id="IPR037027">
    <property type="entry name" value="YqgF/RNaseH-like_dom_sf"/>
</dbReference>
<protein>
    <submittedName>
        <fullName evidence="6">Putative holliday junction resolvase</fullName>
    </submittedName>
</protein>
<dbReference type="CDD" id="cd16964">
    <property type="entry name" value="YqgF"/>
    <property type="match status" value="1"/>
</dbReference>
<evidence type="ECO:0000259" key="5">
    <source>
        <dbReference type="SMART" id="SM00732"/>
    </source>
</evidence>
<dbReference type="InterPro" id="IPR005227">
    <property type="entry name" value="YqgF"/>
</dbReference>
<dbReference type="NCBIfam" id="TIGR00250">
    <property type="entry name" value="RNAse_H_YqgF"/>
    <property type="match status" value="1"/>
</dbReference>